<evidence type="ECO:0000256" key="3">
    <source>
        <dbReference type="ARBA" id="ARBA00023161"/>
    </source>
</evidence>
<feature type="domain" description="UPF3" evidence="6">
    <location>
        <begin position="61"/>
        <end position="208"/>
    </location>
</feature>
<evidence type="ECO:0000256" key="4">
    <source>
        <dbReference type="ARBA" id="ARBA00023242"/>
    </source>
</evidence>
<evidence type="ECO:0000256" key="5">
    <source>
        <dbReference type="SAM" id="MobiDB-lite"/>
    </source>
</evidence>
<dbReference type="PANTHER" id="PTHR13112:SF0">
    <property type="entry name" value="FI21285P1"/>
    <property type="match status" value="1"/>
</dbReference>
<dbReference type="SUPFAM" id="SSF54928">
    <property type="entry name" value="RNA-binding domain, RBD"/>
    <property type="match status" value="1"/>
</dbReference>
<name>A0A1G4KGE5_9SACH</name>
<feature type="region of interest" description="Disordered" evidence="5">
    <location>
        <begin position="235"/>
        <end position="382"/>
    </location>
</feature>
<dbReference type="AlphaFoldDB" id="A0A1G4KGE5"/>
<comment type="similarity">
    <text evidence="2">Belongs to the RENT3 family.</text>
</comment>
<reference evidence="8" key="1">
    <citation type="submission" date="2016-03" db="EMBL/GenBank/DDBJ databases">
        <authorList>
            <person name="Devillers H."/>
        </authorList>
    </citation>
    <scope>NUCLEOTIDE SEQUENCE [LARGE SCALE GENOMIC DNA]</scope>
</reference>
<dbReference type="Pfam" id="PF03467">
    <property type="entry name" value="Smg4_UPF3"/>
    <property type="match status" value="1"/>
</dbReference>
<dbReference type="EMBL" id="LT598468">
    <property type="protein sequence ID" value="SCV03441.1"/>
    <property type="molecule type" value="Genomic_DNA"/>
</dbReference>
<dbReference type="InterPro" id="IPR005120">
    <property type="entry name" value="UPF3_dom"/>
</dbReference>
<keyword evidence="8" id="KW-1185">Reference proteome</keyword>
<sequence>MDGDPARTPKEDLKRASPHKNFDKKTGSTRRPNQEDTTVLSGKPGKKHGSGKKSVKTTVARHKLIIRLLPPNLTQQEFLECISSVVEDGFLSRNVEDQYYMQGHYSKKPFKQPVYSRAYFTFYGNEQLEGFARKVANVKFVDDTDNAMVPTFTVSAFVKKMRTEETKAIQKANAKLEGTIRQDKVFQQFLNSVKFIETNANEFQYSDLSIISPIAKVVERRRKEQQRIREQGEKAITELAGDMQKDRKVKKKKNKATNEKKEKGKKKDSKDPEPTAPRRRSKKQKKGSGAEPQDKNNMVIIEAAGMRELQRRERLKKKAQKKIALQAGDPSQKAVESVTTPKKQRSKESKKAKAAKSKKRDEQSGKPQILQKDNDQGDSNVG</sequence>
<feature type="compositionally biased region" description="Basic residues" evidence="5">
    <location>
        <begin position="44"/>
        <end position="56"/>
    </location>
</feature>
<dbReference type="GO" id="GO:0045727">
    <property type="term" value="P:positive regulation of translation"/>
    <property type="evidence" value="ECO:0007669"/>
    <property type="project" value="TreeGrafter"/>
</dbReference>
<dbReference type="Proteomes" id="UP000191024">
    <property type="component" value="Chromosome H"/>
</dbReference>
<feature type="compositionally biased region" description="Basic residues" evidence="5">
    <location>
        <begin position="277"/>
        <end position="286"/>
    </location>
</feature>
<dbReference type="InterPro" id="IPR035979">
    <property type="entry name" value="RBD_domain_sf"/>
</dbReference>
<feature type="compositionally biased region" description="Basic and acidic residues" evidence="5">
    <location>
        <begin position="1"/>
        <end position="26"/>
    </location>
</feature>
<comment type="subcellular location">
    <subcellularLocation>
        <location evidence="1">Nucleus</location>
    </subcellularLocation>
</comment>
<evidence type="ECO:0000259" key="6">
    <source>
        <dbReference type="Pfam" id="PF03467"/>
    </source>
</evidence>
<keyword evidence="3" id="KW-0866">Nonsense-mediated mRNA decay</keyword>
<dbReference type="GO" id="GO:0005730">
    <property type="term" value="C:nucleolus"/>
    <property type="evidence" value="ECO:0007669"/>
    <property type="project" value="TreeGrafter"/>
</dbReference>
<organism evidence="7 8">
    <name type="scientific">Lachancea mirantina</name>
    <dbReference type="NCBI Taxonomy" id="1230905"/>
    <lineage>
        <taxon>Eukaryota</taxon>
        <taxon>Fungi</taxon>
        <taxon>Dikarya</taxon>
        <taxon>Ascomycota</taxon>
        <taxon>Saccharomycotina</taxon>
        <taxon>Saccharomycetes</taxon>
        <taxon>Saccharomycetales</taxon>
        <taxon>Saccharomycetaceae</taxon>
        <taxon>Lachancea</taxon>
    </lineage>
</organism>
<dbReference type="GO" id="GO:0000184">
    <property type="term" value="P:nuclear-transcribed mRNA catabolic process, nonsense-mediated decay"/>
    <property type="evidence" value="ECO:0007669"/>
    <property type="project" value="UniProtKB-KW"/>
</dbReference>
<proteinExistence type="inferred from homology"/>
<dbReference type="InterPro" id="IPR012677">
    <property type="entry name" value="Nucleotide-bd_a/b_plait_sf"/>
</dbReference>
<dbReference type="Gene3D" id="3.30.70.330">
    <property type="match status" value="1"/>
</dbReference>
<evidence type="ECO:0000256" key="1">
    <source>
        <dbReference type="ARBA" id="ARBA00004123"/>
    </source>
</evidence>
<dbReference type="GO" id="GO:0005737">
    <property type="term" value="C:cytoplasm"/>
    <property type="evidence" value="ECO:0007669"/>
    <property type="project" value="TreeGrafter"/>
</dbReference>
<dbReference type="GO" id="GO:0003729">
    <property type="term" value="F:mRNA binding"/>
    <property type="evidence" value="ECO:0007669"/>
    <property type="project" value="TreeGrafter"/>
</dbReference>
<gene>
    <name evidence="7" type="ORF">LAMI_0H08174G</name>
</gene>
<evidence type="ECO:0000256" key="2">
    <source>
        <dbReference type="ARBA" id="ARBA00005991"/>
    </source>
</evidence>
<evidence type="ECO:0000313" key="7">
    <source>
        <dbReference type="EMBL" id="SCV03441.1"/>
    </source>
</evidence>
<dbReference type="PANTHER" id="PTHR13112">
    <property type="entry name" value="UPF3 REGULATOR OF NONSENSE TRANSCRIPTS-LIKE PROTEIN"/>
    <property type="match status" value="1"/>
</dbReference>
<protein>
    <submittedName>
        <fullName evidence="7">LAMI_0H08174g1_1</fullName>
    </submittedName>
</protein>
<dbReference type="OrthoDB" id="18087at2759"/>
<feature type="compositionally biased region" description="Polar residues" evidence="5">
    <location>
        <begin position="29"/>
        <end position="40"/>
    </location>
</feature>
<accession>A0A1G4KGE5</accession>
<feature type="region of interest" description="Disordered" evidence="5">
    <location>
        <begin position="1"/>
        <end position="56"/>
    </location>
</feature>
<dbReference type="InterPro" id="IPR039722">
    <property type="entry name" value="Upf3"/>
</dbReference>
<evidence type="ECO:0000313" key="8">
    <source>
        <dbReference type="Proteomes" id="UP000191024"/>
    </source>
</evidence>
<dbReference type="CDD" id="cd12455">
    <property type="entry name" value="RRM_like_Smg4_UPF3"/>
    <property type="match status" value="1"/>
</dbReference>
<dbReference type="STRING" id="1230905.A0A1G4KGE5"/>
<keyword evidence="4" id="KW-0539">Nucleus</keyword>